<dbReference type="InterPro" id="IPR037185">
    <property type="entry name" value="EmrE-like"/>
</dbReference>
<dbReference type="PANTHER" id="PTHR32322:SF2">
    <property type="entry name" value="EAMA DOMAIN-CONTAINING PROTEIN"/>
    <property type="match status" value="1"/>
</dbReference>
<evidence type="ECO:0000256" key="3">
    <source>
        <dbReference type="ARBA" id="ARBA00022692"/>
    </source>
</evidence>
<evidence type="ECO:0000256" key="6">
    <source>
        <dbReference type="SAM" id="Phobius"/>
    </source>
</evidence>
<dbReference type="GO" id="GO:0016020">
    <property type="term" value="C:membrane"/>
    <property type="evidence" value="ECO:0007669"/>
    <property type="project" value="UniProtKB-SubCell"/>
</dbReference>
<reference evidence="8 9" key="1">
    <citation type="submission" date="2017-08" db="EMBL/GenBank/DDBJ databases">
        <title>Infants hospitalized years apart are colonized by the same room-sourced microbial strains.</title>
        <authorList>
            <person name="Brooks B."/>
            <person name="Olm M.R."/>
            <person name="Firek B.A."/>
            <person name="Baker R."/>
            <person name="Thomas B.C."/>
            <person name="Morowitz M.J."/>
            <person name="Banfield J.F."/>
        </authorList>
    </citation>
    <scope>NUCLEOTIDE SEQUENCE [LARGE SCALE GENOMIC DNA]</scope>
    <source>
        <strain evidence="8">S2_005_002_R2_34</strain>
    </source>
</reference>
<gene>
    <name evidence="8" type="ORF">DI556_08010</name>
</gene>
<evidence type="ECO:0000256" key="1">
    <source>
        <dbReference type="ARBA" id="ARBA00004141"/>
    </source>
</evidence>
<evidence type="ECO:0000256" key="2">
    <source>
        <dbReference type="ARBA" id="ARBA00007362"/>
    </source>
</evidence>
<evidence type="ECO:0000313" key="8">
    <source>
        <dbReference type="EMBL" id="PZQ50485.1"/>
    </source>
</evidence>
<evidence type="ECO:0000256" key="5">
    <source>
        <dbReference type="ARBA" id="ARBA00023136"/>
    </source>
</evidence>
<feature type="domain" description="EamA" evidence="7">
    <location>
        <begin position="143"/>
        <end position="276"/>
    </location>
</feature>
<feature type="transmembrane region" description="Helical" evidence="6">
    <location>
        <begin position="30"/>
        <end position="49"/>
    </location>
</feature>
<feature type="transmembrane region" description="Helical" evidence="6">
    <location>
        <begin position="145"/>
        <end position="161"/>
    </location>
</feature>
<evidence type="ECO:0000313" key="9">
    <source>
        <dbReference type="Proteomes" id="UP000249185"/>
    </source>
</evidence>
<dbReference type="InterPro" id="IPR050638">
    <property type="entry name" value="AA-Vitamin_Transporters"/>
</dbReference>
<dbReference type="PANTHER" id="PTHR32322">
    <property type="entry name" value="INNER MEMBRANE TRANSPORTER"/>
    <property type="match status" value="1"/>
</dbReference>
<feature type="transmembrane region" description="Helical" evidence="6">
    <location>
        <begin position="205"/>
        <end position="227"/>
    </location>
</feature>
<feature type="transmembrane region" description="Helical" evidence="6">
    <location>
        <begin position="115"/>
        <end position="133"/>
    </location>
</feature>
<proteinExistence type="inferred from homology"/>
<organism evidence="8 9">
    <name type="scientific">Rhodovulum sulfidophilum</name>
    <name type="common">Rhodobacter sulfidophilus</name>
    <dbReference type="NCBI Taxonomy" id="35806"/>
    <lineage>
        <taxon>Bacteria</taxon>
        <taxon>Pseudomonadati</taxon>
        <taxon>Pseudomonadota</taxon>
        <taxon>Alphaproteobacteria</taxon>
        <taxon>Rhodobacterales</taxon>
        <taxon>Paracoccaceae</taxon>
        <taxon>Rhodovulum</taxon>
    </lineage>
</organism>
<sequence>MPLSVFAAVMLGAALHASWNAIVKAGGDKLLTTLLVATGSALIALPFLFLLPAPAPASWPFLAASTVAQVVYFALVAGAYGATDMSLAYPLMRGSAPVLVALAGTLVLGERIGPTGWAGVALVSGGVLAMAGAGRRGGSASRRGVALALINAGVIATYTLIDGIGVRRSGAPVSYAMWLFVANALPLLGWALATRGRALAAYARAHLGAGLVGGFGNLGSYGLALWAMTGAPVAVVAALRETSILFGLAIAGLVLGERVGRARLAAAALIFCGAMALRLA</sequence>
<keyword evidence="3 6" id="KW-0812">Transmembrane</keyword>
<name>A0A2W5NI74_RHOSU</name>
<keyword evidence="5 6" id="KW-0472">Membrane</keyword>
<dbReference type="InterPro" id="IPR000620">
    <property type="entry name" value="EamA_dom"/>
</dbReference>
<feature type="transmembrane region" description="Helical" evidence="6">
    <location>
        <begin position="61"/>
        <end position="82"/>
    </location>
</feature>
<comment type="similarity">
    <text evidence="2">Belongs to the EamA transporter family.</text>
</comment>
<comment type="caution">
    <text evidence="8">The sequence shown here is derived from an EMBL/GenBank/DDBJ whole genome shotgun (WGS) entry which is preliminary data.</text>
</comment>
<dbReference type="AlphaFoldDB" id="A0A2W5NI74"/>
<accession>A0A2W5NI74</accession>
<dbReference type="Proteomes" id="UP000249185">
    <property type="component" value="Unassembled WGS sequence"/>
</dbReference>
<evidence type="ECO:0000259" key="7">
    <source>
        <dbReference type="Pfam" id="PF00892"/>
    </source>
</evidence>
<dbReference type="EMBL" id="QFPW01000004">
    <property type="protein sequence ID" value="PZQ50485.1"/>
    <property type="molecule type" value="Genomic_DNA"/>
</dbReference>
<feature type="transmembrane region" description="Helical" evidence="6">
    <location>
        <begin position="262"/>
        <end position="279"/>
    </location>
</feature>
<dbReference type="Pfam" id="PF00892">
    <property type="entry name" value="EamA"/>
    <property type="match status" value="1"/>
</dbReference>
<comment type="subcellular location">
    <subcellularLocation>
        <location evidence="1">Membrane</location>
        <topology evidence="1">Multi-pass membrane protein</topology>
    </subcellularLocation>
</comment>
<evidence type="ECO:0000256" key="4">
    <source>
        <dbReference type="ARBA" id="ARBA00022989"/>
    </source>
</evidence>
<feature type="transmembrane region" description="Helical" evidence="6">
    <location>
        <begin position="173"/>
        <end position="193"/>
    </location>
</feature>
<protein>
    <submittedName>
        <fullName evidence="8">EamA family transporter</fullName>
    </submittedName>
</protein>
<dbReference type="SUPFAM" id="SSF103481">
    <property type="entry name" value="Multidrug resistance efflux transporter EmrE"/>
    <property type="match status" value="2"/>
</dbReference>
<dbReference type="Gene3D" id="1.10.3730.20">
    <property type="match status" value="1"/>
</dbReference>
<keyword evidence="4 6" id="KW-1133">Transmembrane helix</keyword>
<feature type="transmembrane region" description="Helical" evidence="6">
    <location>
        <begin position="233"/>
        <end position="255"/>
    </location>
</feature>